<name>A0ABT7AWH6_9CYAN</name>
<comment type="subcellular location">
    <subcellularLocation>
        <location evidence="1">Cytoplasm</location>
    </subcellularLocation>
</comment>
<evidence type="ECO:0000256" key="5">
    <source>
        <dbReference type="ARBA" id="ARBA00022801"/>
    </source>
</evidence>
<keyword evidence="2" id="KW-0963">Cytoplasm</keyword>
<dbReference type="PANTHER" id="PTHR28511">
    <property type="entry name" value="ENDONUCLEASE V"/>
    <property type="match status" value="1"/>
</dbReference>
<reference evidence="6 7" key="1">
    <citation type="submission" date="2023-01" db="EMBL/GenBank/DDBJ databases">
        <title>Novel diversity within Roseofilum (Cyanobacteria; Desertifilaceae) from marine benthic mats with descriptions of four novel species.</title>
        <authorList>
            <person name="Wang Y."/>
            <person name="Berthold D.E."/>
            <person name="Hu J."/>
            <person name="Lefler F.W."/>
            <person name="Laughinghouse H.D. IV."/>
        </authorList>
    </citation>
    <scope>NUCLEOTIDE SEQUENCE [LARGE SCALE GENOMIC DNA]</scope>
    <source>
        <strain evidence="6 7">BLCC-M154</strain>
    </source>
</reference>
<organism evidence="6 7">
    <name type="scientific">Roseofilum acuticapitatum BLCC-M154</name>
    <dbReference type="NCBI Taxonomy" id="3022444"/>
    <lineage>
        <taxon>Bacteria</taxon>
        <taxon>Bacillati</taxon>
        <taxon>Cyanobacteriota</taxon>
        <taxon>Cyanophyceae</taxon>
        <taxon>Desertifilales</taxon>
        <taxon>Desertifilaceae</taxon>
        <taxon>Roseofilum</taxon>
        <taxon>Roseofilum acuticapitatum</taxon>
    </lineage>
</organism>
<evidence type="ECO:0000256" key="4">
    <source>
        <dbReference type="ARBA" id="ARBA00022759"/>
    </source>
</evidence>
<dbReference type="PANTHER" id="PTHR28511:SF1">
    <property type="entry name" value="ENDONUCLEASE V"/>
    <property type="match status" value="1"/>
</dbReference>
<evidence type="ECO:0000256" key="2">
    <source>
        <dbReference type="ARBA" id="ARBA00022490"/>
    </source>
</evidence>
<dbReference type="Pfam" id="PF04493">
    <property type="entry name" value="Endonuclease_5"/>
    <property type="match status" value="1"/>
</dbReference>
<dbReference type="InterPro" id="IPR007581">
    <property type="entry name" value="Endonuclease-V"/>
</dbReference>
<keyword evidence="7" id="KW-1185">Reference proteome</keyword>
<keyword evidence="4 6" id="KW-0255">Endonuclease</keyword>
<comment type="caution">
    <text evidence="6">The sequence shown here is derived from an EMBL/GenBank/DDBJ whole genome shotgun (WGS) entry which is preliminary data.</text>
</comment>
<keyword evidence="5" id="KW-0378">Hydrolase</keyword>
<dbReference type="GO" id="GO:0004519">
    <property type="term" value="F:endonuclease activity"/>
    <property type="evidence" value="ECO:0007669"/>
    <property type="project" value="UniProtKB-KW"/>
</dbReference>
<evidence type="ECO:0000256" key="1">
    <source>
        <dbReference type="ARBA" id="ARBA00004496"/>
    </source>
</evidence>
<protein>
    <submittedName>
        <fullName evidence="6">Endonuclease V</fullName>
    </submittedName>
</protein>
<evidence type="ECO:0000313" key="7">
    <source>
        <dbReference type="Proteomes" id="UP001235303"/>
    </source>
</evidence>
<dbReference type="RefSeq" id="WP_283755026.1">
    <property type="nucleotide sequence ID" value="NZ_JAQOSP010000109.1"/>
</dbReference>
<dbReference type="CDD" id="cd06559">
    <property type="entry name" value="Endonuclease_V"/>
    <property type="match status" value="1"/>
</dbReference>
<dbReference type="EMBL" id="JAQOSP010000109">
    <property type="protein sequence ID" value="MDJ1171272.1"/>
    <property type="molecule type" value="Genomic_DNA"/>
</dbReference>
<accession>A0ABT7AWH6</accession>
<gene>
    <name evidence="6" type="ORF">PMG71_17730</name>
</gene>
<proteinExistence type="predicted"/>
<evidence type="ECO:0000256" key="3">
    <source>
        <dbReference type="ARBA" id="ARBA00022722"/>
    </source>
</evidence>
<dbReference type="Proteomes" id="UP001235303">
    <property type="component" value="Unassembled WGS sequence"/>
</dbReference>
<sequence length="156" mass="17179">MNTPEALSWPTSIEEAKLIQEQGRDRVITSDRLSTVHWVAGVDLGFENGGKTTRAAVAVLSFPDLKLVETAIALCPTIFPYVPGFLSFREVPPILKALRQLTTTPDLILCDGQGLAHPRRFGLACHLGILLDCTPQYRLPETTRIADRLASNRIQS</sequence>
<keyword evidence="3" id="KW-0540">Nuclease</keyword>
<evidence type="ECO:0000313" key="6">
    <source>
        <dbReference type="EMBL" id="MDJ1171272.1"/>
    </source>
</evidence>
<dbReference type="Gene3D" id="3.30.2170.10">
    <property type="entry name" value="archaeoglobus fulgidus dsm 4304 superfamily"/>
    <property type="match status" value="1"/>
</dbReference>